<dbReference type="Gene3D" id="2.170.150.70">
    <property type="match status" value="1"/>
</dbReference>
<dbReference type="GO" id="GO:0016846">
    <property type="term" value="F:carbon-sulfur lyase activity"/>
    <property type="evidence" value="ECO:0007669"/>
    <property type="project" value="InterPro"/>
</dbReference>
<dbReference type="Proteomes" id="UP000030752">
    <property type="component" value="Unassembled WGS sequence"/>
</dbReference>
<dbReference type="SUPFAM" id="SSF51316">
    <property type="entry name" value="Mss4-like"/>
    <property type="match status" value="1"/>
</dbReference>
<protein>
    <recommendedName>
        <fullName evidence="4">CENP-V/GFA domain-containing protein</fullName>
    </recommendedName>
</protein>
<feature type="domain" description="CENP-V/GFA" evidence="4">
    <location>
        <begin position="19"/>
        <end position="136"/>
    </location>
</feature>
<dbReference type="Pfam" id="PF04828">
    <property type="entry name" value="GFA"/>
    <property type="match status" value="1"/>
</dbReference>
<dbReference type="InParanoid" id="W2RZ32"/>
<dbReference type="OrthoDB" id="2993351at2759"/>
<dbReference type="STRING" id="1220924.W2RZ32"/>
<dbReference type="PANTHER" id="PTHR28620:SF1">
    <property type="entry name" value="CENP-V_GFA DOMAIN-CONTAINING PROTEIN"/>
    <property type="match status" value="1"/>
</dbReference>
<sequence length="136" mass="14729">MSAESPISPTGSKPKSQVYEGGCHCGAVKYTVKISPPIEEGPVTSCNCSICHINGYLMVYPLDSNITWQSGFDGMTKYSFGQKRVMHSFCPKCGTAIGCKSGDPNFFADNRAINVRTLQGVDLDKLKLRKVNGRAS</sequence>
<dbReference type="InterPro" id="IPR006913">
    <property type="entry name" value="CENP-V/GFA"/>
</dbReference>
<accession>W2RZ32</accession>
<name>W2RZ32_CYPE1</name>
<dbReference type="HOGENOM" id="CLU_055491_7_0_1"/>
<dbReference type="InterPro" id="IPR052355">
    <property type="entry name" value="CENP-V-like"/>
</dbReference>
<evidence type="ECO:0000256" key="2">
    <source>
        <dbReference type="ARBA" id="ARBA00022723"/>
    </source>
</evidence>
<evidence type="ECO:0000256" key="1">
    <source>
        <dbReference type="ARBA" id="ARBA00005495"/>
    </source>
</evidence>
<gene>
    <name evidence="5" type="ORF">HMPREF1541_03653</name>
</gene>
<dbReference type="eggNOG" id="ENOG502SYFF">
    <property type="taxonomic scope" value="Eukaryota"/>
</dbReference>
<keyword evidence="2" id="KW-0479">Metal-binding</keyword>
<dbReference type="GeneID" id="19970992"/>
<dbReference type="GO" id="GO:0046872">
    <property type="term" value="F:metal ion binding"/>
    <property type="evidence" value="ECO:0007669"/>
    <property type="project" value="UniProtKB-KW"/>
</dbReference>
<reference evidence="5 6" key="1">
    <citation type="submission" date="2013-03" db="EMBL/GenBank/DDBJ databases">
        <title>The Genome Sequence of Phialophora europaea CBS 101466.</title>
        <authorList>
            <consortium name="The Broad Institute Genomics Platform"/>
            <person name="Cuomo C."/>
            <person name="de Hoog S."/>
            <person name="Gorbushina A."/>
            <person name="Walker B."/>
            <person name="Young S.K."/>
            <person name="Zeng Q."/>
            <person name="Gargeya S."/>
            <person name="Fitzgerald M."/>
            <person name="Haas B."/>
            <person name="Abouelleil A."/>
            <person name="Allen A.W."/>
            <person name="Alvarado L."/>
            <person name="Arachchi H.M."/>
            <person name="Berlin A.M."/>
            <person name="Chapman S.B."/>
            <person name="Gainer-Dewar J."/>
            <person name="Goldberg J."/>
            <person name="Griggs A."/>
            <person name="Gujja S."/>
            <person name="Hansen M."/>
            <person name="Howarth C."/>
            <person name="Imamovic A."/>
            <person name="Ireland A."/>
            <person name="Larimer J."/>
            <person name="McCowan C."/>
            <person name="Murphy C."/>
            <person name="Pearson M."/>
            <person name="Poon T.W."/>
            <person name="Priest M."/>
            <person name="Roberts A."/>
            <person name="Saif S."/>
            <person name="Shea T."/>
            <person name="Sisk P."/>
            <person name="Sykes S."/>
            <person name="Wortman J."/>
            <person name="Nusbaum C."/>
            <person name="Birren B."/>
        </authorList>
    </citation>
    <scope>NUCLEOTIDE SEQUENCE [LARGE SCALE GENOMIC DNA]</scope>
    <source>
        <strain evidence="5 6">CBS 101466</strain>
    </source>
</reference>
<organism evidence="5 6">
    <name type="scientific">Cyphellophora europaea (strain CBS 101466)</name>
    <name type="common">Phialophora europaea</name>
    <dbReference type="NCBI Taxonomy" id="1220924"/>
    <lineage>
        <taxon>Eukaryota</taxon>
        <taxon>Fungi</taxon>
        <taxon>Dikarya</taxon>
        <taxon>Ascomycota</taxon>
        <taxon>Pezizomycotina</taxon>
        <taxon>Eurotiomycetes</taxon>
        <taxon>Chaetothyriomycetidae</taxon>
        <taxon>Chaetothyriales</taxon>
        <taxon>Cyphellophoraceae</taxon>
        <taxon>Cyphellophora</taxon>
    </lineage>
</organism>
<dbReference type="RefSeq" id="XP_008716226.1">
    <property type="nucleotide sequence ID" value="XM_008718004.1"/>
</dbReference>
<evidence type="ECO:0000259" key="4">
    <source>
        <dbReference type="PROSITE" id="PS51891"/>
    </source>
</evidence>
<keyword evidence="3" id="KW-0862">Zinc</keyword>
<comment type="similarity">
    <text evidence="1">Belongs to the Gfa family.</text>
</comment>
<dbReference type="InterPro" id="IPR011057">
    <property type="entry name" value="Mss4-like_sf"/>
</dbReference>
<evidence type="ECO:0000256" key="3">
    <source>
        <dbReference type="ARBA" id="ARBA00022833"/>
    </source>
</evidence>
<keyword evidence="6" id="KW-1185">Reference proteome</keyword>
<evidence type="ECO:0000313" key="5">
    <source>
        <dbReference type="EMBL" id="ETN41717.1"/>
    </source>
</evidence>
<evidence type="ECO:0000313" key="6">
    <source>
        <dbReference type="Proteomes" id="UP000030752"/>
    </source>
</evidence>
<proteinExistence type="inferred from homology"/>
<dbReference type="AlphaFoldDB" id="W2RZ32"/>
<dbReference type="PROSITE" id="PS51891">
    <property type="entry name" value="CENP_V_GFA"/>
    <property type="match status" value="1"/>
</dbReference>
<dbReference type="VEuPathDB" id="FungiDB:HMPREF1541_03653"/>
<dbReference type="PANTHER" id="PTHR28620">
    <property type="entry name" value="CENTROMERE PROTEIN V"/>
    <property type="match status" value="1"/>
</dbReference>
<dbReference type="EMBL" id="KB822719">
    <property type="protein sequence ID" value="ETN41717.1"/>
    <property type="molecule type" value="Genomic_DNA"/>
</dbReference>